<accession>A0A0D2KQ29</accession>
<protein>
    <submittedName>
        <fullName evidence="1">Uncharacterized protein</fullName>
    </submittedName>
</protein>
<dbReference type="GeneID" id="25727433"/>
<evidence type="ECO:0000313" key="1">
    <source>
        <dbReference type="EMBL" id="KIY97678.1"/>
    </source>
</evidence>
<proteinExistence type="predicted"/>
<dbReference type="KEGG" id="mng:MNEG_10286"/>
<dbReference type="Proteomes" id="UP000054498">
    <property type="component" value="Unassembled WGS sequence"/>
</dbReference>
<feature type="non-terminal residue" evidence="1">
    <location>
        <position position="1"/>
    </location>
</feature>
<name>A0A0D2KQ29_9CHLO</name>
<keyword evidence="2" id="KW-1185">Reference proteome</keyword>
<gene>
    <name evidence="1" type="ORF">MNEG_10286</name>
</gene>
<reference evidence="1 2" key="1">
    <citation type="journal article" date="2013" name="BMC Genomics">
        <title>Reconstruction of the lipid metabolism for the microalga Monoraphidium neglectum from its genome sequence reveals characteristics suitable for biofuel production.</title>
        <authorList>
            <person name="Bogen C."/>
            <person name="Al-Dilaimi A."/>
            <person name="Albersmeier A."/>
            <person name="Wichmann J."/>
            <person name="Grundmann M."/>
            <person name="Rupp O."/>
            <person name="Lauersen K.J."/>
            <person name="Blifernez-Klassen O."/>
            <person name="Kalinowski J."/>
            <person name="Goesmann A."/>
            <person name="Mussgnug J.H."/>
            <person name="Kruse O."/>
        </authorList>
    </citation>
    <scope>NUCLEOTIDE SEQUENCE [LARGE SCALE GENOMIC DNA]</scope>
    <source>
        <strain evidence="1 2">SAG 48.87</strain>
    </source>
</reference>
<dbReference type="RefSeq" id="XP_013896698.1">
    <property type="nucleotide sequence ID" value="XM_014041244.1"/>
</dbReference>
<evidence type="ECO:0000313" key="2">
    <source>
        <dbReference type="Proteomes" id="UP000054498"/>
    </source>
</evidence>
<dbReference type="AlphaFoldDB" id="A0A0D2KQ29"/>
<dbReference type="EMBL" id="KK102474">
    <property type="protein sequence ID" value="KIY97678.1"/>
    <property type="molecule type" value="Genomic_DNA"/>
</dbReference>
<organism evidence="1 2">
    <name type="scientific">Monoraphidium neglectum</name>
    <dbReference type="NCBI Taxonomy" id="145388"/>
    <lineage>
        <taxon>Eukaryota</taxon>
        <taxon>Viridiplantae</taxon>
        <taxon>Chlorophyta</taxon>
        <taxon>core chlorophytes</taxon>
        <taxon>Chlorophyceae</taxon>
        <taxon>CS clade</taxon>
        <taxon>Sphaeropleales</taxon>
        <taxon>Selenastraceae</taxon>
        <taxon>Monoraphidium</taxon>
    </lineage>
</organism>
<sequence length="108" mass="11122">EEARRLHLGRPDLARLVSNWLAALRQLPASSAADVSREGRGGPLQVGCYAMGPSGLLSQAQLLCHDLNSGRGGSKGAAGWAAAKGPGGGGGGRGRGVFMRYVCRTHNL</sequence>